<dbReference type="Gene3D" id="2.60.260.40">
    <property type="entry name" value="q5lls5 like domains"/>
    <property type="match status" value="1"/>
</dbReference>
<dbReference type="Proteomes" id="UP000054324">
    <property type="component" value="Unassembled WGS sequence"/>
</dbReference>
<gene>
    <name evidence="2" type="ORF">T265_03687</name>
</gene>
<dbReference type="RefSeq" id="XP_009166493.1">
    <property type="nucleotide sequence ID" value="XM_009168229.1"/>
</dbReference>
<dbReference type="InterPro" id="IPR019401">
    <property type="entry name" value="Znf_CHCC"/>
</dbReference>
<protein>
    <recommendedName>
        <fullName evidence="1">Zinc finger CHCC-type domain-containing protein</fullName>
    </recommendedName>
</protein>
<dbReference type="KEGG" id="ovi:T265_03687"/>
<sequence length="231" mass="26293">MVCDFFRFSTTDASEAWPVLDGVSVLVTRWLKNGYLVVLQAFQSDKTPSTIDYDGSVMWYACQNTVYRSECCSPCLLQDGANREDRVSVTPSVLGWRRCKKWRLIDVSGVRAVSFFPDCPVERLEVNRQFAEKLIAEVPPIPCTEHIVSCDGGGGALGHPKVYINLHQKLRWLGHVLRMPNHHLPKRVLFYMPSSEWRKQRGGQPLTEEYEADHETFGCCRCYSPSRMGTA</sequence>
<dbReference type="EMBL" id="KL596672">
    <property type="protein sequence ID" value="KER29778.1"/>
    <property type="molecule type" value="Genomic_DNA"/>
</dbReference>
<accession>A0A074ZQT9</accession>
<proteinExistence type="predicted"/>
<evidence type="ECO:0000259" key="1">
    <source>
        <dbReference type="Pfam" id="PF10276"/>
    </source>
</evidence>
<evidence type="ECO:0000313" key="2">
    <source>
        <dbReference type="EMBL" id="KER29778.1"/>
    </source>
</evidence>
<dbReference type="AlphaFoldDB" id="A0A074ZQT9"/>
<dbReference type="GeneID" id="20317874"/>
<reference evidence="2 3" key="1">
    <citation type="submission" date="2013-11" db="EMBL/GenBank/DDBJ databases">
        <title>Opisthorchis viverrini - life in the bile duct.</title>
        <authorList>
            <person name="Young N.D."/>
            <person name="Nagarajan N."/>
            <person name="Lin S.J."/>
            <person name="Korhonen P.K."/>
            <person name="Jex A.R."/>
            <person name="Hall R.S."/>
            <person name="Safavi-Hemami H."/>
            <person name="Kaewkong W."/>
            <person name="Bertrand D."/>
            <person name="Gao S."/>
            <person name="Seet Q."/>
            <person name="Wongkham S."/>
            <person name="Teh B.T."/>
            <person name="Wongkham C."/>
            <person name="Intapan P.M."/>
            <person name="Maleewong W."/>
            <person name="Yang X."/>
            <person name="Hu M."/>
            <person name="Wang Z."/>
            <person name="Hofmann A."/>
            <person name="Sternberg P.W."/>
            <person name="Tan P."/>
            <person name="Wang J."/>
            <person name="Gasser R.B."/>
        </authorList>
    </citation>
    <scope>NUCLEOTIDE SEQUENCE [LARGE SCALE GENOMIC DNA]</scope>
</reference>
<keyword evidence="3" id="KW-1185">Reference proteome</keyword>
<dbReference type="OrthoDB" id="307899at2759"/>
<evidence type="ECO:0000313" key="3">
    <source>
        <dbReference type="Proteomes" id="UP000054324"/>
    </source>
</evidence>
<dbReference type="STRING" id="6198.A0A074ZQT9"/>
<feature type="domain" description="Zinc finger CHCC-type" evidence="1">
    <location>
        <begin position="146"/>
        <end position="168"/>
    </location>
</feature>
<dbReference type="GO" id="GO:0006120">
    <property type="term" value="P:mitochondrial electron transport, NADH to ubiquinone"/>
    <property type="evidence" value="ECO:0007669"/>
    <property type="project" value="TreeGrafter"/>
</dbReference>
<organism evidence="2 3">
    <name type="scientific">Opisthorchis viverrini</name>
    <name type="common">Southeast Asian liver fluke</name>
    <dbReference type="NCBI Taxonomy" id="6198"/>
    <lineage>
        <taxon>Eukaryota</taxon>
        <taxon>Metazoa</taxon>
        <taxon>Spiralia</taxon>
        <taxon>Lophotrochozoa</taxon>
        <taxon>Platyhelminthes</taxon>
        <taxon>Trematoda</taxon>
        <taxon>Digenea</taxon>
        <taxon>Opisthorchiida</taxon>
        <taxon>Opisthorchiata</taxon>
        <taxon>Opisthorchiidae</taxon>
        <taxon>Opisthorchis</taxon>
    </lineage>
</organism>
<dbReference type="PANTHER" id="PTHR13156:SF0">
    <property type="entry name" value="NADH DEHYDROGENASE [UBIQUINONE] IRON-SULFUR PROTEIN 6, MITOCHONDRIAL"/>
    <property type="match status" value="1"/>
</dbReference>
<name>A0A074ZQT9_OPIVI</name>
<dbReference type="GO" id="GO:0005739">
    <property type="term" value="C:mitochondrion"/>
    <property type="evidence" value="ECO:0007669"/>
    <property type="project" value="GOC"/>
</dbReference>
<dbReference type="CTD" id="20317874"/>
<dbReference type="Pfam" id="PF10276">
    <property type="entry name" value="zf-CHCC"/>
    <property type="match status" value="1"/>
</dbReference>
<dbReference type="PANTHER" id="PTHR13156">
    <property type="entry name" value="NADH-UBIQUINONE OXIDOREDUCTASE 13 KD-A SUBUNIT"/>
    <property type="match status" value="1"/>
</dbReference>